<evidence type="ECO:0000256" key="1">
    <source>
        <dbReference type="SAM" id="MobiDB-lite"/>
    </source>
</evidence>
<name>A0A238FCW4_9BASI</name>
<dbReference type="AlphaFoldDB" id="A0A238FCW4"/>
<keyword evidence="3" id="KW-1185">Reference proteome</keyword>
<dbReference type="EMBL" id="FMSP01000004">
    <property type="protein sequence ID" value="SCV68936.1"/>
    <property type="molecule type" value="Genomic_DNA"/>
</dbReference>
<feature type="region of interest" description="Disordered" evidence="1">
    <location>
        <begin position="223"/>
        <end position="287"/>
    </location>
</feature>
<gene>
    <name evidence="2" type="ORF">BQ2448_1956</name>
</gene>
<sequence length="442" mass="48433">MASGESHSHSHSHSHSLSLSHSLSPNAHASSSSSCNTTPSSSYTPTPTNQLSDARSSEYDGPRAARDRPELCDSVWIHSEHRKLSTRYTKAFEDLATSRSDVIRLTAELASAQGRFKFGRNRLMALRAQKRARAGVAESSLRVLTEHHHFFFGTTVLATPLPNIPINLSVFATCSSDIFPVFANVFAPPLPAPTSAAPSPVSVSTPISPNDLFAAMKASFAARPSPASGTNSNSNRPPSRRESALPSPTEYSASQSPLPLSASQGPGSGRSKYYNAPTLPSRPPDPRVVNQYLVKLGSWTRPRYDYTQLIHVHNYGNNAAVKSNLRTEMVDLDGACPTPAEWKLWIADRLTIVRDLLYPGKSWKNQRNQDKRLAVQVVEKRFPALALCEPDRCWKAAIFLQRRLDEAIKMGHESERRKGANSVNNTLGMSIGPLPVCQGLTW</sequence>
<feature type="compositionally biased region" description="Polar residues" evidence="1">
    <location>
        <begin position="43"/>
        <end position="54"/>
    </location>
</feature>
<dbReference type="OrthoDB" id="2537577at2759"/>
<feature type="region of interest" description="Disordered" evidence="1">
    <location>
        <begin position="1"/>
        <end position="66"/>
    </location>
</feature>
<protein>
    <submittedName>
        <fullName evidence="2">BQ2448_1956 protein</fullName>
    </submittedName>
</protein>
<feature type="compositionally biased region" description="Basic and acidic residues" evidence="1">
    <location>
        <begin position="55"/>
        <end position="66"/>
    </location>
</feature>
<feature type="compositionally biased region" description="Low complexity" evidence="1">
    <location>
        <begin position="252"/>
        <end position="265"/>
    </location>
</feature>
<accession>A0A238FCW4</accession>
<evidence type="ECO:0000313" key="3">
    <source>
        <dbReference type="Proteomes" id="UP000198372"/>
    </source>
</evidence>
<reference evidence="3" key="1">
    <citation type="submission" date="2016-09" db="EMBL/GenBank/DDBJ databases">
        <authorList>
            <person name="Jeantristanb JTB J.-T."/>
            <person name="Ricardo R."/>
        </authorList>
    </citation>
    <scope>NUCLEOTIDE SEQUENCE [LARGE SCALE GENOMIC DNA]</scope>
</reference>
<evidence type="ECO:0000313" key="2">
    <source>
        <dbReference type="EMBL" id="SCV68936.1"/>
    </source>
</evidence>
<dbReference type="Proteomes" id="UP000198372">
    <property type="component" value="Unassembled WGS sequence"/>
</dbReference>
<proteinExistence type="predicted"/>
<feature type="compositionally biased region" description="Low complexity" evidence="1">
    <location>
        <begin position="15"/>
        <end position="42"/>
    </location>
</feature>
<organism evidence="2 3">
    <name type="scientific">Microbotryum intermedium</name>
    <dbReference type="NCBI Taxonomy" id="269621"/>
    <lineage>
        <taxon>Eukaryota</taxon>
        <taxon>Fungi</taxon>
        <taxon>Dikarya</taxon>
        <taxon>Basidiomycota</taxon>
        <taxon>Pucciniomycotina</taxon>
        <taxon>Microbotryomycetes</taxon>
        <taxon>Microbotryales</taxon>
        <taxon>Microbotryaceae</taxon>
        <taxon>Microbotryum</taxon>
    </lineage>
</organism>